<evidence type="ECO:0000313" key="5">
    <source>
        <dbReference type="EMBL" id="CAE0260850.1"/>
    </source>
</evidence>
<dbReference type="GO" id="GO:0006383">
    <property type="term" value="P:transcription by RNA polymerase III"/>
    <property type="evidence" value="ECO:0007669"/>
    <property type="project" value="InterPro"/>
</dbReference>
<dbReference type="Pfam" id="PF11705">
    <property type="entry name" value="RNA_pol_3_Rpc31"/>
    <property type="match status" value="1"/>
</dbReference>
<feature type="compositionally biased region" description="Acidic residues" evidence="4">
    <location>
        <begin position="138"/>
        <end position="183"/>
    </location>
</feature>
<dbReference type="EMBL" id="HBIB01035703">
    <property type="protein sequence ID" value="CAE0260851.1"/>
    <property type="molecule type" value="Transcribed_RNA"/>
</dbReference>
<evidence type="ECO:0000313" key="6">
    <source>
        <dbReference type="EMBL" id="CAE0260851.1"/>
    </source>
</evidence>
<keyword evidence="3" id="KW-0539">Nucleus</keyword>
<reference evidence="5" key="1">
    <citation type="submission" date="2021-01" db="EMBL/GenBank/DDBJ databases">
        <authorList>
            <person name="Corre E."/>
            <person name="Pelletier E."/>
            <person name="Niang G."/>
            <person name="Scheremetjew M."/>
            <person name="Finn R."/>
            <person name="Kale V."/>
            <person name="Holt S."/>
            <person name="Cochrane G."/>
            <person name="Meng A."/>
            <person name="Brown T."/>
            <person name="Cohen L."/>
        </authorList>
    </citation>
    <scope>NUCLEOTIDE SEQUENCE</scope>
    <source>
        <strain evidence="5">NIES-2562</strain>
    </source>
</reference>
<organism evidence="5">
    <name type="scientific">Palpitomonas bilix</name>
    <dbReference type="NCBI Taxonomy" id="652834"/>
    <lineage>
        <taxon>Eukaryota</taxon>
        <taxon>Eukaryota incertae sedis</taxon>
    </lineage>
</organism>
<sequence>MAWAQERVSKVPELYPERDLKAPLPLDGRENLAAKRGYDLLYYAKYSPFHIERESTTGSDKVFKIVRYSDRFSLESQKADLFSVIDVNNGYFPSELVSENPPRRRALKKRKVSKKSSKSNEDKEDGEEKDEDKNKEGSDEEEGSERDGSEVGEEEDDDYTQFYQDVEDGDDKIDAEDNDEPTF</sequence>
<comment type="similarity">
    <text evidence="2">Belongs to the eukaryotic RPC7 RNA polymerase subunit family.</text>
</comment>
<accession>A0A7S3DLE6</accession>
<dbReference type="AlphaFoldDB" id="A0A7S3DLE6"/>
<evidence type="ECO:0008006" key="7">
    <source>
        <dbReference type="Google" id="ProtNLM"/>
    </source>
</evidence>
<comment type="subcellular location">
    <subcellularLocation>
        <location evidence="1">Nucleus</location>
    </subcellularLocation>
</comment>
<evidence type="ECO:0000256" key="1">
    <source>
        <dbReference type="ARBA" id="ARBA00004123"/>
    </source>
</evidence>
<evidence type="ECO:0000256" key="3">
    <source>
        <dbReference type="ARBA" id="ARBA00023242"/>
    </source>
</evidence>
<dbReference type="GO" id="GO:0005666">
    <property type="term" value="C:RNA polymerase III complex"/>
    <property type="evidence" value="ECO:0007669"/>
    <property type="project" value="TreeGrafter"/>
</dbReference>
<name>A0A7S3DLE6_9EUKA</name>
<evidence type="ECO:0000256" key="4">
    <source>
        <dbReference type="SAM" id="MobiDB-lite"/>
    </source>
</evidence>
<dbReference type="EMBL" id="HBIB01035702">
    <property type="protein sequence ID" value="CAE0260850.1"/>
    <property type="molecule type" value="Transcribed_RNA"/>
</dbReference>
<protein>
    <recommendedName>
        <fullName evidence="7">DNA-directed RNA polymerase III subunit</fullName>
    </recommendedName>
</protein>
<dbReference type="InterPro" id="IPR024661">
    <property type="entry name" value="RNA_pol_III_Rpc31"/>
</dbReference>
<evidence type="ECO:0000256" key="2">
    <source>
        <dbReference type="ARBA" id="ARBA00008352"/>
    </source>
</evidence>
<proteinExistence type="inferred from homology"/>
<gene>
    <name evidence="5" type="ORF">PBIL07802_LOCUS23139</name>
    <name evidence="6" type="ORF">PBIL07802_LOCUS23140</name>
</gene>
<dbReference type="PANTHER" id="PTHR15367">
    <property type="entry name" value="DNA-DIRECTED RNA POLYMERASE III"/>
    <property type="match status" value="1"/>
</dbReference>
<feature type="compositionally biased region" description="Basic residues" evidence="4">
    <location>
        <begin position="103"/>
        <end position="117"/>
    </location>
</feature>
<dbReference type="PANTHER" id="PTHR15367:SF2">
    <property type="entry name" value="DNA-DIRECTED RNA POLYMERASE III SUBUNIT"/>
    <property type="match status" value="1"/>
</dbReference>
<feature type="region of interest" description="Disordered" evidence="4">
    <location>
        <begin position="92"/>
        <end position="183"/>
    </location>
</feature>